<organism evidence="1 2">
    <name type="scientific">Catharanthus roseus</name>
    <name type="common">Madagascar periwinkle</name>
    <name type="synonym">Vinca rosea</name>
    <dbReference type="NCBI Taxonomy" id="4058"/>
    <lineage>
        <taxon>Eukaryota</taxon>
        <taxon>Viridiplantae</taxon>
        <taxon>Streptophyta</taxon>
        <taxon>Embryophyta</taxon>
        <taxon>Tracheophyta</taxon>
        <taxon>Spermatophyta</taxon>
        <taxon>Magnoliopsida</taxon>
        <taxon>eudicotyledons</taxon>
        <taxon>Gunneridae</taxon>
        <taxon>Pentapetalae</taxon>
        <taxon>asterids</taxon>
        <taxon>lamiids</taxon>
        <taxon>Gentianales</taxon>
        <taxon>Apocynaceae</taxon>
        <taxon>Rauvolfioideae</taxon>
        <taxon>Vinceae</taxon>
        <taxon>Catharanthinae</taxon>
        <taxon>Catharanthus</taxon>
    </lineage>
</organism>
<proteinExistence type="predicted"/>
<evidence type="ECO:0000313" key="2">
    <source>
        <dbReference type="Proteomes" id="UP001060085"/>
    </source>
</evidence>
<gene>
    <name evidence="1" type="ORF">M9H77_20818</name>
</gene>
<dbReference type="Proteomes" id="UP001060085">
    <property type="component" value="Linkage Group LG05"/>
</dbReference>
<keyword evidence="2" id="KW-1185">Reference proteome</keyword>
<accession>A0ACC0AKT0</accession>
<name>A0ACC0AKT0_CATRO</name>
<sequence>MDTATESALLSKLQSSIDLFGIYNLFADYLHPFKPYLETKKPPPKPSKTLDSTTTRSLAKQFLPFINKSLSLLPKRLSSEAESQSPHRIAQEIVLELFRIYRLCINCLDLISSQLSCKPYTIQVQWVRFVHCLEGWKLYVEAEAEGFLVLESLRGINFGKLGAKPGKLKSQFLPRLNKDNRDQDFALLIVEIVVTLVKCAFMNQSKDEANYKRILTLVDEVNPWFKVVDASAYEKFQRVLVSYMNKITLFMITETSCFNQDLVHKFCEISFSEYGKSSSKDQIYKFALRLCSCILSQESRVSSGTIHMLQCILSSVAAVSKVEGENTILGYLELVCYCANKCQTASPTICCAVAELLSGLADSQALLPLGPIMRLYATGLLYFSITGQLKNGDSMTEIHTEDATGSDIFLGHEDLLQKLPISLDSLKRFFADGGKKKGLGEKGIAYFPSYYKALEFLCEPLAEFIYSKRKEILGEEHGITSISNLAIFQEAFNEFAYVVLHHMSTAEKRNAINNTEYDNSFKTIIQIAVAAFTLSLRTGCYVKESVNLLNYLISNDGVQVSGLKYLFAWLYNVAIVLYRSKKLKEASKSLKLSCKASWYRLVYHCKSKKFHGDTLDDASRAFAEAKDLLTESCEKTAFLLDLLSKGNKYKMNKVLIDSLEMWSIAENIVKSLPPPFLLVKHWVKIEHKLLKDVNVEQRATTLYSLLSSSVVMSRRALGILLEQELIAYKAMNSLNTAVRHKMCMEIIDTLLEKVHVSNDSLVQRSRALIAKGGELRALGVERLDECIQHLSEAISALGNVHSGSSNCDSEIRHLMASALCLRVLCSQEKVQPNPKVLLLKRNFEDIQNAVNLWLNPLDSHADAHSTIIFDSMQDLLPENDQSEIMVNNTFRLLYHVLDFLSIKGHTEIHPRIIEILIHLCKWKKLPLEEVLAMLWESRKLGHSLCASPIHESFISKLSEHYGETSKSVLFWIKCMKSSKPLLVGLRQSLLSSLAAPLQISFCHEFSSFSERTGNVVKPDGSDLFCPVSIDEVKLAASDIVSSVPISSTSAFLSAHLYYDLSDQLILKGQVTQALLSAKESHRLRSKLFQETFRCSIDQGTECNGVFVKGTQKHCYTIGSFHMHNQVAYEAWGLGHPGEFKRDTLSPWIVLRCYLESTLQVGIIHEILGNGIEAETLLWWGKNIALHQCLPLYVVSFSFLLGKLYRKQMLWELAEKELKAASQILEENREMISCFKCRMFLEASIYQQYGDLYRNRFCGSTRGPIEMLSRAGDMYRSALHRLNGSGWKNSITSSEEAVTDQIDRNNIFNCKMDHLDRGEIQSEIERPNVKEKQKRCRKAKKDNVPTTNGLRMTRSRCRALESNAGTTSVTALGQSSTNSKCCDFLSESCSTKQRALASESSSSFANCTCEITSLLDKMKCWHCLALQVSKNMSLNDLVHMKSEVVWRRLSMILLIGIGKCLNAVEENHKAHQMILLSTSVLFNPFCPKNPSLSRDSFINLIGKDVIMDVLAIEQAVLLYNICWLALESYGFKSTSGVNCQFSRIGIPKIVSWLKLAFTLCSEVPLLFQKISRLLAVLHVLATSVEAFSLFPDKALSESHWAAFFHQASIGNDLNQQLFSSIMGKAKGKDTRDLKGSHLSFSDIVPSETPPHIVRVVPNLQDLDEFVLRFFQRLPCSTIICFSVLGGSDANLLGKLLCYPSARAWVLLSRLNFSSQPVLILLPVDSVLDESSVGMMSPNAGISYEGKDIVKQWHCPWVSNMVDEAAPVFKVILKENYISSSIYPEKDTKENRLLWWSQRERLDDCLGKFLQGLEDSWFGPWKYLLLGQLSDSNHLTSLERKLIDDLRLRCKVTVSKDILRVILGGAIYASEIREHGLQLILNKGCFIGGSCTELSNSSAEVKSLSLDVFQKVLEGDQAFDETECLTRNPVILVLDSDIQMLPWESLPILRNEEVYRMPSVTSICVTLERCCHHQEVLSRGAEVFPRIDPLNSFYVLNPSGDLSRTQIEFENWFRDQNFEGKTGTAPKIEELVEALKNHDLFIYFGHGSGVQYIPGHEIEKLESCAATLLMGCSSGCLSMNGCYAPQGAPLSYLLAGSPVIVANLWEVTDKDIDRFGKAVLDAWLRQRSIVSARCCECDMLLDNFESMRISETRGNGKEKKMKNKLQASNSVCNNCCNHRPKVGSFMGQARKACNLPYLIGASPVCYGVPTAIAAKKKEL</sequence>
<comment type="caution">
    <text evidence="1">The sequence shown here is derived from an EMBL/GenBank/DDBJ whole genome shotgun (WGS) entry which is preliminary data.</text>
</comment>
<protein>
    <submittedName>
        <fullName evidence="1">Uncharacterized protein</fullName>
    </submittedName>
</protein>
<dbReference type="EMBL" id="CM044705">
    <property type="protein sequence ID" value="KAI5661495.1"/>
    <property type="molecule type" value="Genomic_DNA"/>
</dbReference>
<reference evidence="2" key="1">
    <citation type="journal article" date="2023" name="Nat. Plants">
        <title>Single-cell RNA sequencing provides a high-resolution roadmap for understanding the multicellular compartmentation of specialized metabolism.</title>
        <authorList>
            <person name="Sun S."/>
            <person name="Shen X."/>
            <person name="Li Y."/>
            <person name="Li Y."/>
            <person name="Wang S."/>
            <person name="Li R."/>
            <person name="Zhang H."/>
            <person name="Shen G."/>
            <person name="Guo B."/>
            <person name="Wei J."/>
            <person name="Xu J."/>
            <person name="St-Pierre B."/>
            <person name="Chen S."/>
            <person name="Sun C."/>
        </authorList>
    </citation>
    <scope>NUCLEOTIDE SEQUENCE [LARGE SCALE GENOMIC DNA]</scope>
</reference>
<evidence type="ECO:0000313" key="1">
    <source>
        <dbReference type="EMBL" id="KAI5661495.1"/>
    </source>
</evidence>